<evidence type="ECO:0000256" key="4">
    <source>
        <dbReference type="SAM" id="MobiDB-lite"/>
    </source>
</evidence>
<dbReference type="Proteomes" id="UP001596137">
    <property type="component" value="Unassembled WGS sequence"/>
</dbReference>
<dbReference type="Gene3D" id="3.40.50.1820">
    <property type="entry name" value="alpha/beta hydrolase"/>
    <property type="match status" value="1"/>
</dbReference>
<evidence type="ECO:0000256" key="5">
    <source>
        <dbReference type="SAM" id="SignalP"/>
    </source>
</evidence>
<keyword evidence="2 5" id="KW-0732">Signal</keyword>
<evidence type="ECO:0000256" key="2">
    <source>
        <dbReference type="ARBA" id="ARBA00022729"/>
    </source>
</evidence>
<evidence type="ECO:0000256" key="3">
    <source>
        <dbReference type="ARBA" id="ARBA00022801"/>
    </source>
</evidence>
<accession>A0ABW1NK33</accession>
<evidence type="ECO:0000256" key="1">
    <source>
        <dbReference type="ARBA" id="ARBA00010088"/>
    </source>
</evidence>
<dbReference type="RefSeq" id="WP_380752621.1">
    <property type="nucleotide sequence ID" value="NZ_JBHSRF010000017.1"/>
</dbReference>
<sequence length="505" mass="54366">MRATFRLALAVVMALTLTAPAEAGVHPAITWTPCAGNQAVECATVRVPVDWSRPGGASVELALARRAAADPGARIGSLLFDPGGPGGSAAGLVLSDDRFTYFSERLRRHFDIIGVDRRGVGRSHPVLCSGALVDQEPYPVPSTQAEFDRIAEHNRRVRADCRARTGPLFDHVDTRSAAYDLDAVRAALGEPSLSFMGISYGTVLAGQYAEEFPHRVRAVVLDSVLDHSLGTRGLLDAGAASGQDSFDEFAAWCARDTRCALHSEDVRALWARLLARAGRGELVLGSGPPYRLRPAELLRALGDALRGPVWAESAEVLRALDSGAPFPAPDLPPPSPEVVPYPVRIRCADFHMPVRDHREFARHLRRTALIAPDMRYSADRVEEVARCLGTPAPIPNPQHRLRVRPGPPLLVINTRHDPVTGYSMARNVAAQLGPRARLVTYDGWGHGATPRTPCTTAIVDDYLISLILPAPGTRCPGVPPDETASRLAEGPFAPRGLTWGSASSR</sequence>
<dbReference type="PANTHER" id="PTHR43248:SF29">
    <property type="entry name" value="TRIPEPTIDYL AMINOPEPTIDASE"/>
    <property type="match status" value="1"/>
</dbReference>
<dbReference type="SUPFAM" id="SSF53474">
    <property type="entry name" value="alpha/beta-Hydrolases"/>
    <property type="match status" value="1"/>
</dbReference>
<comment type="similarity">
    <text evidence="1">Belongs to the peptidase S33 family.</text>
</comment>
<dbReference type="EMBL" id="JBHSRF010000017">
    <property type="protein sequence ID" value="MFC6082497.1"/>
    <property type="molecule type" value="Genomic_DNA"/>
</dbReference>
<feature type="region of interest" description="Disordered" evidence="4">
    <location>
        <begin position="477"/>
        <end position="505"/>
    </location>
</feature>
<evidence type="ECO:0000259" key="6">
    <source>
        <dbReference type="Pfam" id="PF00561"/>
    </source>
</evidence>
<protein>
    <submittedName>
        <fullName evidence="7">Alpha/beta hydrolase</fullName>
    </submittedName>
</protein>
<gene>
    <name evidence="7" type="ORF">ACFP1K_15125</name>
</gene>
<keyword evidence="8" id="KW-1185">Reference proteome</keyword>
<keyword evidence="3 7" id="KW-0378">Hydrolase</keyword>
<reference evidence="8" key="1">
    <citation type="journal article" date="2019" name="Int. J. Syst. Evol. Microbiol.">
        <title>The Global Catalogue of Microorganisms (GCM) 10K type strain sequencing project: providing services to taxonomists for standard genome sequencing and annotation.</title>
        <authorList>
            <consortium name="The Broad Institute Genomics Platform"/>
            <consortium name="The Broad Institute Genome Sequencing Center for Infectious Disease"/>
            <person name="Wu L."/>
            <person name="Ma J."/>
        </authorList>
    </citation>
    <scope>NUCLEOTIDE SEQUENCE [LARGE SCALE GENOMIC DNA]</scope>
    <source>
        <strain evidence="8">JCM 30346</strain>
    </source>
</reference>
<feature type="domain" description="AB hydrolase-1" evidence="6">
    <location>
        <begin position="78"/>
        <end position="447"/>
    </location>
</feature>
<proteinExistence type="inferred from homology"/>
<evidence type="ECO:0000313" key="8">
    <source>
        <dbReference type="Proteomes" id="UP001596137"/>
    </source>
</evidence>
<dbReference type="Pfam" id="PF00561">
    <property type="entry name" value="Abhydrolase_1"/>
    <property type="match status" value="1"/>
</dbReference>
<feature type="chain" id="PRO_5046164401" evidence="5">
    <location>
        <begin position="24"/>
        <end position="505"/>
    </location>
</feature>
<dbReference type="PANTHER" id="PTHR43248">
    <property type="entry name" value="2-SUCCINYL-6-HYDROXY-2,4-CYCLOHEXADIENE-1-CARBOXYLATE SYNTHASE"/>
    <property type="match status" value="1"/>
</dbReference>
<organism evidence="7 8">
    <name type="scientific">Sphaerisporangium aureirubrum</name>
    <dbReference type="NCBI Taxonomy" id="1544736"/>
    <lineage>
        <taxon>Bacteria</taxon>
        <taxon>Bacillati</taxon>
        <taxon>Actinomycetota</taxon>
        <taxon>Actinomycetes</taxon>
        <taxon>Streptosporangiales</taxon>
        <taxon>Streptosporangiaceae</taxon>
        <taxon>Sphaerisporangium</taxon>
    </lineage>
</organism>
<name>A0ABW1NK33_9ACTN</name>
<dbReference type="InterPro" id="IPR029058">
    <property type="entry name" value="AB_hydrolase_fold"/>
</dbReference>
<feature type="signal peptide" evidence="5">
    <location>
        <begin position="1"/>
        <end position="23"/>
    </location>
</feature>
<dbReference type="InterPro" id="IPR051601">
    <property type="entry name" value="Serine_prot/Carboxylest_S33"/>
</dbReference>
<dbReference type="InterPro" id="IPR000073">
    <property type="entry name" value="AB_hydrolase_1"/>
</dbReference>
<evidence type="ECO:0000313" key="7">
    <source>
        <dbReference type="EMBL" id="MFC6082497.1"/>
    </source>
</evidence>
<dbReference type="GO" id="GO:0016787">
    <property type="term" value="F:hydrolase activity"/>
    <property type="evidence" value="ECO:0007669"/>
    <property type="project" value="UniProtKB-KW"/>
</dbReference>
<comment type="caution">
    <text evidence="7">The sequence shown here is derived from an EMBL/GenBank/DDBJ whole genome shotgun (WGS) entry which is preliminary data.</text>
</comment>